<dbReference type="SUPFAM" id="SSF52540">
    <property type="entry name" value="P-loop containing nucleoside triphosphate hydrolases"/>
    <property type="match status" value="1"/>
</dbReference>
<dbReference type="Proteomes" id="UP000030146">
    <property type="component" value="Unassembled WGS sequence"/>
</dbReference>
<organism evidence="1 2">
    <name type="scientific">Porphyromonas gulae</name>
    <dbReference type="NCBI Taxonomy" id="111105"/>
    <lineage>
        <taxon>Bacteria</taxon>
        <taxon>Pseudomonadati</taxon>
        <taxon>Bacteroidota</taxon>
        <taxon>Bacteroidia</taxon>
        <taxon>Bacteroidales</taxon>
        <taxon>Porphyromonadaceae</taxon>
        <taxon>Porphyromonas</taxon>
    </lineage>
</organism>
<gene>
    <name evidence="1" type="ORF">HR15_02055</name>
</gene>
<dbReference type="Gene3D" id="3.40.50.300">
    <property type="entry name" value="P-loop containing nucleotide triphosphate hydrolases"/>
    <property type="match status" value="1"/>
</dbReference>
<reference evidence="1 2" key="1">
    <citation type="submission" date="2014-08" db="EMBL/GenBank/DDBJ databases">
        <title>Porphyromonas gulae strain:COT-052_OH3439 Genome sequencing.</title>
        <authorList>
            <person name="Wallis C."/>
            <person name="Deusch O."/>
            <person name="O'Flynn C."/>
            <person name="Davis I."/>
            <person name="Jospin G."/>
            <person name="Darling A.E."/>
            <person name="Coil D.A."/>
            <person name="Alexiev A."/>
            <person name="Horsfall A."/>
            <person name="Kirkwood N."/>
            <person name="Harris S."/>
            <person name="Eisen J.A."/>
        </authorList>
    </citation>
    <scope>NUCLEOTIDE SEQUENCE [LARGE SCALE GENOMIC DNA]</scope>
    <source>
        <strain evidence="2">COT-052 OH3439</strain>
    </source>
</reference>
<evidence type="ECO:0000313" key="1">
    <source>
        <dbReference type="EMBL" id="KGN92799.1"/>
    </source>
</evidence>
<proteinExistence type="predicted"/>
<dbReference type="InterPro" id="IPR050678">
    <property type="entry name" value="DNA_Partitioning_ATPase"/>
</dbReference>
<dbReference type="InterPro" id="IPR027417">
    <property type="entry name" value="P-loop_NTPase"/>
</dbReference>
<evidence type="ECO:0000313" key="2">
    <source>
        <dbReference type="Proteomes" id="UP000030146"/>
    </source>
</evidence>
<dbReference type="InterPro" id="IPR015223">
    <property type="entry name" value="MipZ"/>
</dbReference>
<accession>A0A0A2FX91</accession>
<dbReference type="Pfam" id="PF09140">
    <property type="entry name" value="MipZ"/>
    <property type="match status" value="1"/>
</dbReference>
<dbReference type="PANTHER" id="PTHR13696:SF52">
    <property type="entry name" value="PARA FAMILY PROTEIN CT_582"/>
    <property type="match status" value="1"/>
</dbReference>
<sequence length="269" mass="30420">MQKQKTLSERPVHIGFGSLKGGVGKSSIAEILASYLYYREGVNLFVVDCDFSQYSFANLRERDKETVQNGRPALLSRMKKHFEAFGKPAYRIIKSTSGQAMQDVQAFMEARSAETFDLVLFDLPGRADDPDLVSLTVDMDYLISPIEPDRQSLVACMSYALAVRDLGVSITSGNIKQIYMLWNKIDRRVHPAVIEFYDREIEKEGLGLFDTRLPRSSRFKKEITTDNREVFRSTYLPPDKSLLEGSGIAALAGEIIEKCLLKPKRHAHD</sequence>
<protein>
    <submittedName>
        <fullName evidence="1">Plasmid partitioning protein ParA</fullName>
    </submittedName>
</protein>
<dbReference type="EMBL" id="JRAK01000036">
    <property type="protein sequence ID" value="KGN92799.1"/>
    <property type="molecule type" value="Genomic_DNA"/>
</dbReference>
<comment type="caution">
    <text evidence="1">The sequence shown here is derived from an EMBL/GenBank/DDBJ whole genome shotgun (WGS) entry which is preliminary data.</text>
</comment>
<keyword evidence="2" id="KW-1185">Reference proteome</keyword>
<dbReference type="AlphaFoldDB" id="A0A0A2FX91"/>
<dbReference type="PANTHER" id="PTHR13696">
    <property type="entry name" value="P-LOOP CONTAINING NUCLEOSIDE TRIPHOSPHATE HYDROLASE"/>
    <property type="match status" value="1"/>
</dbReference>
<dbReference type="CDD" id="cd02042">
    <property type="entry name" value="ParAB_family"/>
    <property type="match status" value="1"/>
</dbReference>
<name>A0A0A2FX91_9PORP</name>
<dbReference type="RefSeq" id="WP_039423467.1">
    <property type="nucleotide sequence ID" value="NZ_JRAK01000036.1"/>
</dbReference>